<feature type="compositionally biased region" description="Pro residues" evidence="1">
    <location>
        <begin position="187"/>
        <end position="236"/>
    </location>
</feature>
<dbReference type="AlphaFoldDB" id="A0ABD3B838"/>
<proteinExistence type="predicted"/>
<feature type="compositionally biased region" description="Low complexity" evidence="1">
    <location>
        <begin position="87"/>
        <end position="115"/>
    </location>
</feature>
<keyword evidence="3" id="KW-1185">Reference proteome</keyword>
<organism evidence="2 3">
    <name type="scientific">Castilleja foliolosa</name>
    <dbReference type="NCBI Taxonomy" id="1961234"/>
    <lineage>
        <taxon>Eukaryota</taxon>
        <taxon>Viridiplantae</taxon>
        <taxon>Streptophyta</taxon>
        <taxon>Embryophyta</taxon>
        <taxon>Tracheophyta</taxon>
        <taxon>Spermatophyta</taxon>
        <taxon>Magnoliopsida</taxon>
        <taxon>eudicotyledons</taxon>
        <taxon>Gunneridae</taxon>
        <taxon>Pentapetalae</taxon>
        <taxon>asterids</taxon>
        <taxon>lamiids</taxon>
        <taxon>Lamiales</taxon>
        <taxon>Orobanchaceae</taxon>
        <taxon>Pedicularideae</taxon>
        <taxon>Castillejinae</taxon>
        <taxon>Castilleja</taxon>
    </lineage>
</organism>
<feature type="compositionally biased region" description="Pro residues" evidence="1">
    <location>
        <begin position="152"/>
        <end position="170"/>
    </location>
</feature>
<feature type="compositionally biased region" description="Low complexity" evidence="1">
    <location>
        <begin position="241"/>
        <end position="263"/>
    </location>
</feature>
<feature type="compositionally biased region" description="Low complexity" evidence="1">
    <location>
        <begin position="62"/>
        <end position="71"/>
    </location>
</feature>
<feature type="compositionally biased region" description="Basic and acidic residues" evidence="1">
    <location>
        <begin position="442"/>
        <end position="464"/>
    </location>
</feature>
<feature type="compositionally biased region" description="Pro residues" evidence="1">
    <location>
        <begin position="295"/>
        <end position="318"/>
    </location>
</feature>
<gene>
    <name evidence="2" type="ORF">CASFOL_042651</name>
</gene>
<feature type="compositionally biased region" description="Pro residues" evidence="1">
    <location>
        <begin position="72"/>
        <end position="86"/>
    </location>
</feature>
<evidence type="ECO:0000256" key="1">
    <source>
        <dbReference type="SAM" id="MobiDB-lite"/>
    </source>
</evidence>
<feature type="compositionally biased region" description="Polar residues" evidence="1">
    <location>
        <begin position="412"/>
        <end position="433"/>
    </location>
</feature>
<comment type="caution">
    <text evidence="2">The sequence shown here is derived from an EMBL/GenBank/DDBJ whole genome shotgun (WGS) entry which is preliminary data.</text>
</comment>
<feature type="compositionally biased region" description="Pro residues" evidence="1">
    <location>
        <begin position="356"/>
        <end position="370"/>
    </location>
</feature>
<evidence type="ECO:0000313" key="3">
    <source>
        <dbReference type="Proteomes" id="UP001632038"/>
    </source>
</evidence>
<accession>A0ABD3B838</accession>
<protein>
    <submittedName>
        <fullName evidence="2">Uncharacterized protein</fullName>
    </submittedName>
</protein>
<feature type="compositionally biased region" description="Pro residues" evidence="1">
    <location>
        <begin position="336"/>
        <end position="347"/>
    </location>
</feature>
<dbReference type="Proteomes" id="UP001632038">
    <property type="component" value="Unassembled WGS sequence"/>
</dbReference>
<sequence length="569" mass="59387">MAGQAPHPPWFRMYFPSTRAPAPPPPPPPTRRSPPTPAFRQTSIPVRQTMEEIVPPPPASVQPPSSALAAQPKPPVSPLPTPPPPAITASLPRSPIATQPLSSSSTPTSPETTKTQVAASETLEGIAISPPRSSPKVIQPLESVSPQSNPLTLPPSPPPPPPARPPPPTPGFTQISLPVRQTMEVIVPPPPPPPVAPPSPVSSPPATPKSPVSSPPPKSPVSPPPPATTASPPKPPIATFTTSTSTPPLSSPSTSKSPKTTKTQVAANETLEGKAISPPTSSSKVIQPLESVSPRPNPLTLPPSPPPPPPTRPPPPTPAFTQISLPVRQTMEETVLPPPAPVAPPSPALATQPKSPVSPPPPPASPPKPPIATFTTSTSTPPLSSPSTPTSPITTKTQVGASDTLEGKAISPPTSSPKVIQPLKNISPQSNPLTFPPPAHINKTDGEGNSRNEENEVADQHNHDIASVGKTELTTKHDGLFDSEDDWMRVIITLAGVNKGAVMELIPSENGEEISESSYEDKNYRDIRTQSQGKSFLNSNVQGLNNSVLCDGTFRQNDPGLSLLLNREP</sequence>
<dbReference type="EMBL" id="JAVIJP010000127">
    <property type="protein sequence ID" value="KAL3613506.1"/>
    <property type="molecule type" value="Genomic_DNA"/>
</dbReference>
<evidence type="ECO:0000313" key="2">
    <source>
        <dbReference type="EMBL" id="KAL3613506.1"/>
    </source>
</evidence>
<name>A0ABD3B838_9LAMI</name>
<feature type="region of interest" description="Disordered" evidence="1">
    <location>
        <begin position="1"/>
        <end position="470"/>
    </location>
</feature>
<feature type="compositionally biased region" description="Low complexity" evidence="1">
    <location>
        <begin position="371"/>
        <end position="397"/>
    </location>
</feature>
<reference evidence="3" key="1">
    <citation type="journal article" date="2024" name="IScience">
        <title>Strigolactones Initiate the Formation of Haustorium-like Structures in Castilleja.</title>
        <authorList>
            <person name="Buerger M."/>
            <person name="Peterson D."/>
            <person name="Chory J."/>
        </authorList>
    </citation>
    <scope>NUCLEOTIDE SEQUENCE [LARGE SCALE GENOMIC DNA]</scope>
</reference>
<feature type="compositionally biased region" description="Pro residues" evidence="1">
    <location>
        <begin position="21"/>
        <end position="37"/>
    </location>
</feature>